<dbReference type="Proteomes" id="UP000586827">
    <property type="component" value="Unassembled WGS sequence"/>
</dbReference>
<gene>
    <name evidence="2" type="ORF">HLB23_06200</name>
</gene>
<protein>
    <recommendedName>
        <fullName evidence="1">DUF5753 domain-containing protein</fullName>
    </recommendedName>
</protein>
<evidence type="ECO:0000313" key="3">
    <source>
        <dbReference type="Proteomes" id="UP000586827"/>
    </source>
</evidence>
<dbReference type="InterPro" id="IPR043917">
    <property type="entry name" value="DUF5753"/>
</dbReference>
<feature type="domain" description="DUF5753" evidence="1">
    <location>
        <begin position="4"/>
        <end position="80"/>
    </location>
</feature>
<sequence length="89" mass="10508">MQPYSAGYTWGFQHGPFILLDFGTDTKNQQIEPPIVYVEGRLTSDLYVERLEDVQRYIELAEAIRADTLDEVRTRDLVRQVAREFDRER</sequence>
<accession>A0A849BZE2</accession>
<organism evidence="2 3">
    <name type="scientific">Nocardia uniformis</name>
    <dbReference type="NCBI Taxonomy" id="53432"/>
    <lineage>
        <taxon>Bacteria</taxon>
        <taxon>Bacillati</taxon>
        <taxon>Actinomycetota</taxon>
        <taxon>Actinomycetes</taxon>
        <taxon>Mycobacteriales</taxon>
        <taxon>Nocardiaceae</taxon>
        <taxon>Nocardia</taxon>
    </lineage>
</organism>
<dbReference type="Pfam" id="PF19054">
    <property type="entry name" value="DUF5753"/>
    <property type="match status" value="1"/>
</dbReference>
<comment type="caution">
    <text evidence="2">The sequence shown here is derived from an EMBL/GenBank/DDBJ whole genome shotgun (WGS) entry which is preliminary data.</text>
</comment>
<proteinExistence type="predicted"/>
<dbReference type="AlphaFoldDB" id="A0A849BZE2"/>
<keyword evidence="3" id="KW-1185">Reference proteome</keyword>
<evidence type="ECO:0000313" key="2">
    <source>
        <dbReference type="EMBL" id="NNH69465.1"/>
    </source>
</evidence>
<evidence type="ECO:0000259" key="1">
    <source>
        <dbReference type="Pfam" id="PF19054"/>
    </source>
</evidence>
<reference evidence="2 3" key="1">
    <citation type="submission" date="2020-05" db="EMBL/GenBank/DDBJ databases">
        <title>MicrobeNet Type strains.</title>
        <authorList>
            <person name="Nicholson A.C."/>
        </authorList>
    </citation>
    <scope>NUCLEOTIDE SEQUENCE [LARGE SCALE GENOMIC DNA]</scope>
    <source>
        <strain evidence="2 3">JCM 3224</strain>
    </source>
</reference>
<dbReference type="EMBL" id="JABELX010000002">
    <property type="protein sequence ID" value="NNH69465.1"/>
    <property type="molecule type" value="Genomic_DNA"/>
</dbReference>
<name>A0A849BZE2_9NOCA</name>